<accession>A0ABD2CHE6</accession>
<dbReference type="Proteomes" id="UP001607303">
    <property type="component" value="Unassembled WGS sequence"/>
</dbReference>
<comment type="caution">
    <text evidence="2">The sequence shown here is derived from an EMBL/GenBank/DDBJ whole genome shotgun (WGS) entry which is preliminary data.</text>
</comment>
<keyword evidence="3" id="KW-1185">Reference proteome</keyword>
<protein>
    <submittedName>
        <fullName evidence="2">Uncharacterized protein</fullName>
    </submittedName>
</protein>
<evidence type="ECO:0000256" key="1">
    <source>
        <dbReference type="SAM" id="MobiDB-lite"/>
    </source>
</evidence>
<evidence type="ECO:0000313" key="3">
    <source>
        <dbReference type="Proteomes" id="UP001607303"/>
    </source>
</evidence>
<dbReference type="AlphaFoldDB" id="A0ABD2CHE6"/>
<proteinExistence type="predicted"/>
<dbReference type="EMBL" id="JAYRBN010000055">
    <property type="protein sequence ID" value="KAL2743658.1"/>
    <property type="molecule type" value="Genomic_DNA"/>
</dbReference>
<organism evidence="2 3">
    <name type="scientific">Vespula maculifrons</name>
    <name type="common">Eastern yellow jacket</name>
    <name type="synonym">Wasp</name>
    <dbReference type="NCBI Taxonomy" id="7453"/>
    <lineage>
        <taxon>Eukaryota</taxon>
        <taxon>Metazoa</taxon>
        <taxon>Ecdysozoa</taxon>
        <taxon>Arthropoda</taxon>
        <taxon>Hexapoda</taxon>
        <taxon>Insecta</taxon>
        <taxon>Pterygota</taxon>
        <taxon>Neoptera</taxon>
        <taxon>Endopterygota</taxon>
        <taxon>Hymenoptera</taxon>
        <taxon>Apocrita</taxon>
        <taxon>Aculeata</taxon>
        <taxon>Vespoidea</taxon>
        <taxon>Vespidae</taxon>
        <taxon>Vespinae</taxon>
        <taxon>Vespula</taxon>
    </lineage>
</organism>
<name>A0ABD2CHE6_VESMC</name>
<reference evidence="2 3" key="1">
    <citation type="journal article" date="2024" name="Ann. Entomol. Soc. Am.">
        <title>Genomic analyses of the southern and eastern yellowjacket wasps (Hymenoptera: Vespidae) reveal evolutionary signatures of social life.</title>
        <authorList>
            <person name="Catto M.A."/>
            <person name="Caine P.B."/>
            <person name="Orr S.E."/>
            <person name="Hunt B.G."/>
            <person name="Goodisman M.A.D."/>
        </authorList>
    </citation>
    <scope>NUCLEOTIDE SEQUENCE [LARGE SCALE GENOMIC DNA]</scope>
    <source>
        <strain evidence="2">232</strain>
        <tissue evidence="2">Head and thorax</tissue>
    </source>
</reference>
<sequence length="86" mass="9787">MYRNEKSTSMLYRSYQACILKVRKERGYIKVASYQFLSVIKMQEYPCDNNAYDEMFSKGLIEEEAGRGGREGGGGGKERRGRGDGD</sequence>
<gene>
    <name evidence="2" type="ORF">V1477_008098</name>
</gene>
<evidence type="ECO:0000313" key="2">
    <source>
        <dbReference type="EMBL" id="KAL2743658.1"/>
    </source>
</evidence>
<feature type="region of interest" description="Disordered" evidence="1">
    <location>
        <begin position="63"/>
        <end position="86"/>
    </location>
</feature>